<feature type="transmembrane region" description="Helical" evidence="8">
    <location>
        <begin position="17"/>
        <end position="37"/>
    </location>
</feature>
<comment type="subcellular location">
    <subcellularLocation>
        <location evidence="1">Cell membrane</location>
        <topology evidence="1">Multi-pass membrane protein</topology>
    </subcellularLocation>
</comment>
<gene>
    <name evidence="9" type="ORF">ACFFVD_03345</name>
</gene>
<keyword evidence="10" id="KW-1185">Reference proteome</keyword>
<evidence type="ECO:0000256" key="2">
    <source>
        <dbReference type="ARBA" id="ARBA00022475"/>
    </source>
</evidence>
<organism evidence="9 10">
    <name type="scientific">Dietzia aerolata</name>
    <dbReference type="NCBI Taxonomy" id="595984"/>
    <lineage>
        <taxon>Bacteria</taxon>
        <taxon>Bacillati</taxon>
        <taxon>Actinomycetota</taxon>
        <taxon>Actinomycetes</taxon>
        <taxon>Mycobacteriales</taxon>
        <taxon>Dietziaceae</taxon>
        <taxon>Dietzia</taxon>
    </lineage>
</organism>
<evidence type="ECO:0000256" key="7">
    <source>
        <dbReference type="ARBA" id="ARBA00024033"/>
    </source>
</evidence>
<dbReference type="RefSeq" id="WP_380023044.1">
    <property type="nucleotide sequence ID" value="NZ_JBHMDY010000002.1"/>
</dbReference>
<proteinExistence type="inferred from homology"/>
<accession>A0ABV5JPF9</accession>
<evidence type="ECO:0000256" key="4">
    <source>
        <dbReference type="ARBA" id="ARBA00022692"/>
    </source>
</evidence>
<evidence type="ECO:0000256" key="3">
    <source>
        <dbReference type="ARBA" id="ARBA00022679"/>
    </source>
</evidence>
<evidence type="ECO:0000313" key="9">
    <source>
        <dbReference type="EMBL" id="MFB9258830.1"/>
    </source>
</evidence>
<dbReference type="Pfam" id="PF09594">
    <property type="entry name" value="GT87"/>
    <property type="match status" value="1"/>
</dbReference>
<feature type="transmembrane region" description="Helical" evidence="8">
    <location>
        <begin position="398"/>
        <end position="417"/>
    </location>
</feature>
<feature type="transmembrane region" description="Helical" evidence="8">
    <location>
        <begin position="300"/>
        <end position="333"/>
    </location>
</feature>
<comment type="similarity">
    <text evidence="7">Belongs to the glycosyltransferase 87 family.</text>
</comment>
<sequence>MIGNAVDRYLGSSVGRVVVVVLALLGTVIHTVGIPGLQKLPPYRIDLDVYRVGGQVFRDGGDLYGELPQLAEGAHLPFTYPPLSAQIFSILTLVPLPVASVLITLATLIVLALVVQLVLTRTCDRPAAQLWWLTLAAVTVGMWFGPVRETIGFGQVNVFLMALVLVDVIRGRGRWWGGTLTGLAMAIKLTPAVFLLYFFLRRDWRGLATAIISALAFTGIGHLLTPDDSVRYWTFALRDPARIGGLAFTSNQSVNGFVHRIGLEDTAASVAWFVVSMVIGLGIAWVAWRLLRAGHEVGAAVAVGMVALFCSPVSWGHHWVWAVPAVVLALVWADRASRDGRDNQDDDDNGNHPTSEADTRAGDYRLWLTLGLSGVVIFLSTPQWWFPNHNDAELGWGPIAHVVGNAYLIWGLVLLIAMGTRAFRLGRPDLGGDPEKPVILDGVLAR</sequence>
<protein>
    <submittedName>
        <fullName evidence="9">Glycosyltransferase 87 family protein</fullName>
    </submittedName>
</protein>
<feature type="transmembrane region" description="Helical" evidence="8">
    <location>
        <begin position="127"/>
        <end position="145"/>
    </location>
</feature>
<feature type="transmembrane region" description="Helical" evidence="8">
    <location>
        <begin position="270"/>
        <end position="288"/>
    </location>
</feature>
<name>A0ABV5JPF9_9ACTN</name>
<feature type="transmembrane region" description="Helical" evidence="8">
    <location>
        <begin position="181"/>
        <end position="200"/>
    </location>
</feature>
<dbReference type="Proteomes" id="UP001589700">
    <property type="component" value="Unassembled WGS sequence"/>
</dbReference>
<dbReference type="InterPro" id="IPR018584">
    <property type="entry name" value="GT87"/>
</dbReference>
<keyword evidence="6 8" id="KW-0472">Membrane</keyword>
<keyword evidence="3" id="KW-0808">Transferase</keyword>
<comment type="caution">
    <text evidence="9">The sequence shown here is derived from an EMBL/GenBank/DDBJ whole genome shotgun (WGS) entry which is preliminary data.</text>
</comment>
<dbReference type="EMBL" id="JBHMDY010000002">
    <property type="protein sequence ID" value="MFB9258830.1"/>
    <property type="molecule type" value="Genomic_DNA"/>
</dbReference>
<evidence type="ECO:0000256" key="6">
    <source>
        <dbReference type="ARBA" id="ARBA00023136"/>
    </source>
</evidence>
<evidence type="ECO:0000256" key="1">
    <source>
        <dbReference type="ARBA" id="ARBA00004651"/>
    </source>
</evidence>
<evidence type="ECO:0000313" key="10">
    <source>
        <dbReference type="Proteomes" id="UP001589700"/>
    </source>
</evidence>
<keyword evidence="5 8" id="KW-1133">Transmembrane helix</keyword>
<feature type="transmembrane region" description="Helical" evidence="8">
    <location>
        <begin position="366"/>
        <end position="386"/>
    </location>
</feature>
<evidence type="ECO:0000256" key="8">
    <source>
        <dbReference type="SAM" id="Phobius"/>
    </source>
</evidence>
<keyword evidence="4 8" id="KW-0812">Transmembrane</keyword>
<reference evidence="9 10" key="1">
    <citation type="submission" date="2024-09" db="EMBL/GenBank/DDBJ databases">
        <authorList>
            <person name="Sun Q."/>
            <person name="Mori K."/>
        </authorList>
    </citation>
    <scope>NUCLEOTIDE SEQUENCE [LARGE SCALE GENOMIC DNA]</scope>
    <source>
        <strain evidence="9 10">CCM 7659</strain>
    </source>
</reference>
<evidence type="ECO:0000256" key="5">
    <source>
        <dbReference type="ARBA" id="ARBA00022989"/>
    </source>
</evidence>
<feature type="transmembrane region" description="Helical" evidence="8">
    <location>
        <begin position="87"/>
        <end position="115"/>
    </location>
</feature>
<feature type="transmembrane region" description="Helical" evidence="8">
    <location>
        <begin position="206"/>
        <end position="225"/>
    </location>
</feature>
<keyword evidence="2" id="KW-1003">Cell membrane</keyword>